<evidence type="ECO:0000256" key="7">
    <source>
        <dbReference type="SAM" id="MobiDB-lite"/>
    </source>
</evidence>
<feature type="region of interest" description="Disordered" evidence="7">
    <location>
        <begin position="1"/>
        <end position="63"/>
    </location>
</feature>
<dbReference type="PANTHER" id="PTHR46212:SF3">
    <property type="entry name" value="GH27120P"/>
    <property type="match status" value="1"/>
</dbReference>
<sequence>MYPYTHPHQPPLPPRTDGRRPSEPRPAFPTAQPSYHHQPQQQNLAQQPYVAFPNAGSPGATSAPYAPHYGSAAGPAAPFTAQPTYPTPTTTAAYSGGSPHGSYPSYQQPSATGSQYSSAHSLASVKSDVSDHAKDLEAKLQRERDERRKLEEREFERVKSMSMLEDQLHSMKLDMRQTAERAGMAAEIESKLHHEQEEKRRLLERLGAAAQIESRLEHEIEERRRLEQSLYMEKSEKQQLQEKISSLNNEESVRKEREEKQFLERRLADLELRLRDNQKALEESENRKMEATKNLDMKNIEISSLKRQLDQGVINQEKQKLDKMRADMEGILKAKDSEIAGLVDRLNRDAFDRNASAQQLRELQLRYEPPAPPIGDEALYHRAPPSQPLPIPKGVDHELWQLFVMVDPYQLRVVNAIQLRDIINHGPWPPLEYSTVRILHNVYDRTGKSFKFDDFAALWDLIHSWVDVFRANDHHTDEAEFGHVDRKDLRKVLKECGIAASERFLTALLTRGYRQERPLGWDDFMRCAATVKLMQDSFRKIDMDKDNWITINYDQFLDLVVNSSV</sequence>
<evidence type="ECO:0000256" key="3">
    <source>
        <dbReference type="ARBA" id="ARBA00022723"/>
    </source>
</evidence>
<dbReference type="Proteomes" id="UP000318582">
    <property type="component" value="Unassembled WGS sequence"/>
</dbReference>
<dbReference type="PANTHER" id="PTHR46212">
    <property type="entry name" value="PEFLIN"/>
    <property type="match status" value="1"/>
</dbReference>
<feature type="compositionally biased region" description="Basic and acidic residues" evidence="7">
    <location>
        <begin position="128"/>
        <end position="151"/>
    </location>
</feature>
<accession>A0A507DXD2</accession>
<evidence type="ECO:0008006" key="10">
    <source>
        <dbReference type="Google" id="ProtNLM"/>
    </source>
</evidence>
<evidence type="ECO:0000256" key="5">
    <source>
        <dbReference type="ARBA" id="ARBA00022837"/>
    </source>
</evidence>
<evidence type="ECO:0000256" key="4">
    <source>
        <dbReference type="ARBA" id="ARBA00022737"/>
    </source>
</evidence>
<keyword evidence="5" id="KW-0106">Calcium</keyword>
<feature type="compositionally biased region" description="Low complexity" evidence="7">
    <location>
        <begin position="80"/>
        <end position="106"/>
    </location>
</feature>
<evidence type="ECO:0000256" key="1">
    <source>
        <dbReference type="ARBA" id="ARBA00004496"/>
    </source>
</evidence>
<keyword evidence="6" id="KW-0175">Coiled coil</keyword>
<organism evidence="8 9">
    <name type="scientific">Powellomyces hirtus</name>
    <dbReference type="NCBI Taxonomy" id="109895"/>
    <lineage>
        <taxon>Eukaryota</taxon>
        <taxon>Fungi</taxon>
        <taxon>Fungi incertae sedis</taxon>
        <taxon>Chytridiomycota</taxon>
        <taxon>Chytridiomycota incertae sedis</taxon>
        <taxon>Chytridiomycetes</taxon>
        <taxon>Spizellomycetales</taxon>
        <taxon>Powellomycetaceae</taxon>
        <taxon>Powellomyces</taxon>
    </lineage>
</organism>
<evidence type="ECO:0000256" key="2">
    <source>
        <dbReference type="ARBA" id="ARBA00022490"/>
    </source>
</evidence>
<keyword evidence="3" id="KW-0479">Metal-binding</keyword>
<feature type="compositionally biased region" description="Low complexity" evidence="7">
    <location>
        <begin position="38"/>
        <end position="47"/>
    </location>
</feature>
<keyword evidence="2" id="KW-0963">Cytoplasm</keyword>
<reference evidence="8 9" key="1">
    <citation type="journal article" date="2019" name="Sci. Rep.">
        <title>Comparative genomics of chytrid fungi reveal insights into the obligate biotrophic and pathogenic lifestyle of Synchytrium endobioticum.</title>
        <authorList>
            <person name="van de Vossenberg B.T.L.H."/>
            <person name="Warris S."/>
            <person name="Nguyen H.D.T."/>
            <person name="van Gent-Pelzer M.P.E."/>
            <person name="Joly D.L."/>
            <person name="van de Geest H.C."/>
            <person name="Bonants P.J.M."/>
            <person name="Smith D.S."/>
            <person name="Levesque C.A."/>
            <person name="van der Lee T.A.J."/>
        </authorList>
    </citation>
    <scope>NUCLEOTIDE SEQUENCE [LARGE SCALE GENOMIC DNA]</scope>
    <source>
        <strain evidence="8 9">CBS 809.83</strain>
    </source>
</reference>
<dbReference type="EMBL" id="QEAQ01000088">
    <property type="protein sequence ID" value="TPX56002.1"/>
    <property type="molecule type" value="Genomic_DNA"/>
</dbReference>
<dbReference type="InterPro" id="IPR051426">
    <property type="entry name" value="Peflin/Sorcin_CaBP"/>
</dbReference>
<feature type="region of interest" description="Disordered" evidence="7">
    <location>
        <begin position="80"/>
        <end position="151"/>
    </location>
</feature>
<evidence type="ECO:0000256" key="6">
    <source>
        <dbReference type="SAM" id="Coils"/>
    </source>
</evidence>
<evidence type="ECO:0000313" key="9">
    <source>
        <dbReference type="Proteomes" id="UP000318582"/>
    </source>
</evidence>
<gene>
    <name evidence="8" type="ORF">PhCBS80983_g04866</name>
</gene>
<comment type="caution">
    <text evidence="8">The sequence shown here is derived from an EMBL/GenBank/DDBJ whole genome shotgun (WGS) entry which is preliminary data.</text>
</comment>
<keyword evidence="4" id="KW-0677">Repeat</keyword>
<dbReference type="AlphaFoldDB" id="A0A507DXD2"/>
<keyword evidence="9" id="KW-1185">Reference proteome</keyword>
<protein>
    <recommendedName>
        <fullName evidence="10">EF-hand domain-containing protein</fullName>
    </recommendedName>
</protein>
<comment type="subcellular location">
    <subcellularLocation>
        <location evidence="1">Cytoplasm</location>
    </subcellularLocation>
</comment>
<dbReference type="Gene3D" id="1.10.238.10">
    <property type="entry name" value="EF-hand"/>
    <property type="match status" value="1"/>
</dbReference>
<dbReference type="SUPFAM" id="SSF47473">
    <property type="entry name" value="EF-hand"/>
    <property type="match status" value="1"/>
</dbReference>
<feature type="compositionally biased region" description="Polar residues" evidence="7">
    <location>
        <begin position="107"/>
        <end position="121"/>
    </location>
</feature>
<dbReference type="STRING" id="109895.A0A507DXD2"/>
<evidence type="ECO:0000313" key="8">
    <source>
        <dbReference type="EMBL" id="TPX56002.1"/>
    </source>
</evidence>
<dbReference type="GO" id="GO:0046872">
    <property type="term" value="F:metal ion binding"/>
    <property type="evidence" value="ECO:0007669"/>
    <property type="project" value="UniProtKB-KW"/>
</dbReference>
<dbReference type="GO" id="GO:0005737">
    <property type="term" value="C:cytoplasm"/>
    <property type="evidence" value="ECO:0007669"/>
    <property type="project" value="UniProtKB-SubCell"/>
</dbReference>
<name>A0A507DXD2_9FUNG</name>
<dbReference type="InterPro" id="IPR011992">
    <property type="entry name" value="EF-hand-dom_pair"/>
</dbReference>
<feature type="coiled-coil region" evidence="6">
    <location>
        <begin position="185"/>
        <end position="334"/>
    </location>
</feature>
<proteinExistence type="predicted"/>